<evidence type="ECO:0000259" key="3">
    <source>
        <dbReference type="Pfam" id="PF00534"/>
    </source>
</evidence>
<feature type="domain" description="Glycosyltransferase subfamily 4-like N-terminal" evidence="4">
    <location>
        <begin position="15"/>
        <end position="145"/>
    </location>
</feature>
<dbReference type="RefSeq" id="WP_098460895.1">
    <property type="nucleotide sequence ID" value="NZ_PDJC01000001.1"/>
</dbReference>
<evidence type="ECO:0000313" key="6">
    <source>
        <dbReference type="Proteomes" id="UP000226079"/>
    </source>
</evidence>
<dbReference type="EMBL" id="PDJC01000001">
    <property type="protein sequence ID" value="PFG17468.1"/>
    <property type="molecule type" value="Genomic_DNA"/>
</dbReference>
<sequence>MKRALIVSTVGRQFFLFEAANIRVLKELGYEIHGAANLANEDRRRLDAVDITTHHIRFERGPLSPKNLIALIELVRLMTRLKPDLVHCHSPVGGVVGRLAARLAGVPKVVYTAHGFHFFRGSGARSWATFYPVEWLASFATDLLITINDEDYRAAQRLHAGATVLIPGVGVDRGRFGPSRQARDDVRRELGISDDTFVAASVGELSRRKNHAATLRGLALAEAPAHLLLCGVGAEEAGLRELAAELHVDQRVHFLGYRSDIERVCAAADVYVASSRQEGLPISVIEAMFAGLPVLCSDIRGHRDLVAEGGNGWLFDPAEPRGLARLLDELAQDSDYRAALGARSLELAGSFDLDAVAEEMRQVYRKVTS</sequence>
<keyword evidence="2 5" id="KW-0808">Transferase</keyword>
<evidence type="ECO:0000313" key="5">
    <source>
        <dbReference type="EMBL" id="PFG17468.1"/>
    </source>
</evidence>
<gene>
    <name evidence="5" type="ORF">ATK74_2039</name>
</gene>
<evidence type="ECO:0000256" key="2">
    <source>
        <dbReference type="ARBA" id="ARBA00022679"/>
    </source>
</evidence>
<proteinExistence type="predicted"/>
<dbReference type="CDD" id="cd03808">
    <property type="entry name" value="GT4_CapM-like"/>
    <property type="match status" value="1"/>
</dbReference>
<dbReference type="SUPFAM" id="SSF53756">
    <property type="entry name" value="UDP-Glycosyltransferase/glycogen phosphorylase"/>
    <property type="match status" value="1"/>
</dbReference>
<feature type="domain" description="Glycosyl transferase family 1" evidence="3">
    <location>
        <begin position="183"/>
        <end position="343"/>
    </location>
</feature>
<dbReference type="GO" id="GO:0016758">
    <property type="term" value="F:hexosyltransferase activity"/>
    <property type="evidence" value="ECO:0007669"/>
    <property type="project" value="TreeGrafter"/>
</dbReference>
<dbReference type="PANTHER" id="PTHR45947:SF3">
    <property type="entry name" value="SULFOQUINOVOSYL TRANSFERASE SQD2"/>
    <property type="match status" value="1"/>
</dbReference>
<dbReference type="InterPro" id="IPR028098">
    <property type="entry name" value="Glyco_trans_4-like_N"/>
</dbReference>
<name>A0A2A9CSX6_9ACTN</name>
<organism evidence="5 6">
    <name type="scientific">Propionicimonas paludicola</name>
    <dbReference type="NCBI Taxonomy" id="185243"/>
    <lineage>
        <taxon>Bacteria</taxon>
        <taxon>Bacillati</taxon>
        <taxon>Actinomycetota</taxon>
        <taxon>Actinomycetes</taxon>
        <taxon>Propionibacteriales</taxon>
        <taxon>Nocardioidaceae</taxon>
        <taxon>Propionicimonas</taxon>
    </lineage>
</organism>
<dbReference type="GO" id="GO:1901137">
    <property type="term" value="P:carbohydrate derivative biosynthetic process"/>
    <property type="evidence" value="ECO:0007669"/>
    <property type="project" value="UniProtKB-ARBA"/>
</dbReference>
<accession>A0A2A9CSX6</accession>
<evidence type="ECO:0000259" key="4">
    <source>
        <dbReference type="Pfam" id="PF13477"/>
    </source>
</evidence>
<dbReference type="Gene3D" id="3.40.50.2000">
    <property type="entry name" value="Glycogen Phosphorylase B"/>
    <property type="match status" value="2"/>
</dbReference>
<dbReference type="InterPro" id="IPR001296">
    <property type="entry name" value="Glyco_trans_1"/>
</dbReference>
<dbReference type="Proteomes" id="UP000226079">
    <property type="component" value="Unassembled WGS sequence"/>
</dbReference>
<dbReference type="Pfam" id="PF13477">
    <property type="entry name" value="Glyco_trans_4_2"/>
    <property type="match status" value="1"/>
</dbReference>
<evidence type="ECO:0000256" key="1">
    <source>
        <dbReference type="ARBA" id="ARBA00022676"/>
    </source>
</evidence>
<reference evidence="5 6" key="1">
    <citation type="submission" date="2017-10" db="EMBL/GenBank/DDBJ databases">
        <title>Sequencing the genomes of 1000 actinobacteria strains.</title>
        <authorList>
            <person name="Klenk H.-P."/>
        </authorList>
    </citation>
    <scope>NUCLEOTIDE SEQUENCE [LARGE SCALE GENOMIC DNA]</scope>
    <source>
        <strain evidence="5 6">DSM 15597</strain>
    </source>
</reference>
<dbReference type="OrthoDB" id="3646807at2"/>
<protein>
    <submittedName>
        <fullName evidence="5">Glycosyltransferase involved in cell wall biosynthesis</fullName>
    </submittedName>
</protein>
<dbReference type="PANTHER" id="PTHR45947">
    <property type="entry name" value="SULFOQUINOVOSYL TRANSFERASE SQD2"/>
    <property type="match status" value="1"/>
</dbReference>
<keyword evidence="6" id="KW-1185">Reference proteome</keyword>
<dbReference type="InterPro" id="IPR050194">
    <property type="entry name" value="Glycosyltransferase_grp1"/>
</dbReference>
<dbReference type="AlphaFoldDB" id="A0A2A9CSX6"/>
<dbReference type="Pfam" id="PF00534">
    <property type="entry name" value="Glycos_transf_1"/>
    <property type="match status" value="1"/>
</dbReference>
<keyword evidence="1" id="KW-0328">Glycosyltransferase</keyword>
<comment type="caution">
    <text evidence="5">The sequence shown here is derived from an EMBL/GenBank/DDBJ whole genome shotgun (WGS) entry which is preliminary data.</text>
</comment>